<organism evidence="7">
    <name type="scientific">Araucaria cunninghamii</name>
    <name type="common">Hoop pine</name>
    <name type="synonym">Moreton Bay pine</name>
    <dbReference type="NCBI Taxonomy" id="56994"/>
    <lineage>
        <taxon>Eukaryota</taxon>
        <taxon>Viridiplantae</taxon>
        <taxon>Streptophyta</taxon>
        <taxon>Embryophyta</taxon>
        <taxon>Tracheophyta</taxon>
        <taxon>Spermatophyta</taxon>
        <taxon>Pinopsida</taxon>
        <taxon>Pinidae</taxon>
        <taxon>Conifers II</taxon>
        <taxon>Araucariales</taxon>
        <taxon>Araucariaceae</taxon>
        <taxon>Araucaria</taxon>
    </lineage>
</organism>
<dbReference type="Gene3D" id="2.130.10.10">
    <property type="entry name" value="YVTN repeat-like/Quinoprotein amine dehydrogenase"/>
    <property type="match status" value="2"/>
</dbReference>
<sequence length="314" mass="34537">MQFKMPGKVYGVAMSSVSTTHMLIAAGTEDVQVRLCDMASGAFTHTLSGHRDGVWAIQWSASNEWIVVTGGCDGAIRFWDIRRAGCFRVLDQFQSQTGRRPPILKSTAAKTKFLASSNCNTTKTRAPQRKGSFGNGMESSIQLGKGKAKVPLTQKQHRGMLSTQNRAAGHYGAVTGLQMTNDGLHLFSAGTDSRLRLWDVESGCNTLVNYEGTRIRPNKATQLAVTPNSSLVFVPCLTSIKAYDVWSGRLCSTFHGHYDFINCCSFNSQDQELYTGSNDRQILIWSPPAEFSLEKDENPSRGAASLFDEDNWSD</sequence>
<evidence type="ECO:0000313" key="7">
    <source>
        <dbReference type="EMBL" id="JAG98693.1"/>
    </source>
</evidence>
<reference evidence="7" key="1">
    <citation type="submission" date="2015-03" db="EMBL/GenBank/DDBJ databases">
        <title>A transcriptome of Araucaria cunninghamii, an australian fine timber species.</title>
        <authorList>
            <person name="Jing Yi C.J.Y."/>
            <person name="Yin San L.Y.S."/>
            <person name="Abdul Karim S.S."/>
            <person name="Wan Azmi N.N."/>
            <person name="Hercus R.R."/>
            <person name="Croft L.L."/>
        </authorList>
    </citation>
    <scope>NUCLEOTIDE SEQUENCE</scope>
    <source>
        <strain evidence="7">MI0301</strain>
        <tissue evidence="7">Leaf</tissue>
    </source>
</reference>
<dbReference type="PRINTS" id="PR00320">
    <property type="entry name" value="GPROTEINBRPT"/>
</dbReference>
<dbReference type="InterPro" id="IPR001680">
    <property type="entry name" value="WD40_rpt"/>
</dbReference>
<dbReference type="GO" id="GO:0006283">
    <property type="term" value="P:transcription-coupled nucleotide-excision repair"/>
    <property type="evidence" value="ECO:0007669"/>
    <property type="project" value="InterPro"/>
</dbReference>
<keyword evidence="1 5" id="KW-0853">WD repeat</keyword>
<evidence type="ECO:0000256" key="2">
    <source>
        <dbReference type="ARBA" id="ARBA00022737"/>
    </source>
</evidence>
<dbReference type="GO" id="GO:0000209">
    <property type="term" value="P:protein polyubiquitination"/>
    <property type="evidence" value="ECO:0007669"/>
    <property type="project" value="TreeGrafter"/>
</dbReference>
<keyword evidence="3" id="KW-0227">DNA damage</keyword>
<dbReference type="FunFam" id="2.130.10.10:FF:001356">
    <property type="entry name" value="Excision repair cross-complementation group 8"/>
    <property type="match status" value="1"/>
</dbReference>
<dbReference type="InterPro" id="IPR019775">
    <property type="entry name" value="WD40_repeat_CS"/>
</dbReference>
<proteinExistence type="predicted"/>
<dbReference type="GO" id="GO:0000109">
    <property type="term" value="C:nucleotide-excision repair complex"/>
    <property type="evidence" value="ECO:0007669"/>
    <property type="project" value="TreeGrafter"/>
</dbReference>
<dbReference type="GO" id="GO:0031464">
    <property type="term" value="C:Cul4A-RING E3 ubiquitin ligase complex"/>
    <property type="evidence" value="ECO:0007669"/>
    <property type="project" value="TreeGrafter"/>
</dbReference>
<dbReference type="InterPro" id="IPR036322">
    <property type="entry name" value="WD40_repeat_dom_sf"/>
</dbReference>
<dbReference type="SMART" id="SM00320">
    <property type="entry name" value="WD40"/>
    <property type="match status" value="3"/>
</dbReference>
<feature type="region of interest" description="Disordered" evidence="6">
    <location>
        <begin position="293"/>
        <end position="314"/>
    </location>
</feature>
<dbReference type="InterPro" id="IPR020472">
    <property type="entry name" value="WD40_PAC1"/>
</dbReference>
<accession>A0A0D6R8M7</accession>
<evidence type="ECO:0000256" key="1">
    <source>
        <dbReference type="ARBA" id="ARBA00022574"/>
    </source>
</evidence>
<dbReference type="InterPro" id="IPR015943">
    <property type="entry name" value="WD40/YVTN_repeat-like_dom_sf"/>
</dbReference>
<dbReference type="EMBL" id="GCKF01019770">
    <property type="protein sequence ID" value="JAG98693.1"/>
    <property type="molecule type" value="Transcribed_RNA"/>
</dbReference>
<dbReference type="SUPFAM" id="SSF50978">
    <property type="entry name" value="WD40 repeat-like"/>
    <property type="match status" value="1"/>
</dbReference>
<feature type="repeat" description="WD" evidence="5">
    <location>
        <begin position="167"/>
        <end position="208"/>
    </location>
</feature>
<feature type="repeat" description="WD" evidence="5">
    <location>
        <begin position="47"/>
        <end position="89"/>
    </location>
</feature>
<keyword evidence="4" id="KW-0234">DNA repair</keyword>
<dbReference type="PANTHER" id="PTHR46202:SF1">
    <property type="entry name" value="DNA EXCISION REPAIR PROTEIN ERCC-8"/>
    <property type="match status" value="1"/>
</dbReference>
<dbReference type="GO" id="GO:0043161">
    <property type="term" value="P:proteasome-mediated ubiquitin-dependent protein catabolic process"/>
    <property type="evidence" value="ECO:0007669"/>
    <property type="project" value="TreeGrafter"/>
</dbReference>
<evidence type="ECO:0000256" key="6">
    <source>
        <dbReference type="SAM" id="MobiDB-lite"/>
    </source>
</evidence>
<dbReference type="PANTHER" id="PTHR46202">
    <property type="entry name" value="DNA EXCISION REPAIR PROTEIN ERCC-8"/>
    <property type="match status" value="1"/>
</dbReference>
<dbReference type="PROSITE" id="PS50294">
    <property type="entry name" value="WD_REPEATS_REGION"/>
    <property type="match status" value="3"/>
</dbReference>
<dbReference type="PROSITE" id="PS50082">
    <property type="entry name" value="WD_REPEATS_2"/>
    <property type="match status" value="3"/>
</dbReference>
<evidence type="ECO:0000256" key="3">
    <source>
        <dbReference type="ARBA" id="ARBA00022763"/>
    </source>
</evidence>
<protein>
    <recommendedName>
        <fullName evidence="8">Anaphase-promoting complex subunit 4 WD40 domain-containing protein</fullName>
    </recommendedName>
</protein>
<dbReference type="InterPro" id="IPR042238">
    <property type="entry name" value="Rad28/ERCC8/Ckn1/ATCSA-1"/>
</dbReference>
<evidence type="ECO:0000256" key="5">
    <source>
        <dbReference type="PROSITE-ProRule" id="PRU00221"/>
    </source>
</evidence>
<dbReference type="PROSITE" id="PS00678">
    <property type="entry name" value="WD_REPEATS_1"/>
    <property type="match status" value="2"/>
</dbReference>
<feature type="region of interest" description="Disordered" evidence="6">
    <location>
        <begin position="119"/>
        <end position="138"/>
    </location>
</feature>
<name>A0A0D6R8M7_ARACU</name>
<evidence type="ECO:0008006" key="8">
    <source>
        <dbReference type="Google" id="ProtNLM"/>
    </source>
</evidence>
<feature type="repeat" description="WD" evidence="5">
    <location>
        <begin position="254"/>
        <end position="286"/>
    </location>
</feature>
<evidence type="ECO:0000256" key="4">
    <source>
        <dbReference type="ARBA" id="ARBA00023204"/>
    </source>
</evidence>
<keyword evidence="2" id="KW-0677">Repeat</keyword>
<dbReference type="Pfam" id="PF00400">
    <property type="entry name" value="WD40"/>
    <property type="match status" value="3"/>
</dbReference>
<dbReference type="AlphaFoldDB" id="A0A0D6R8M7"/>